<dbReference type="AlphaFoldDB" id="A0A0C3ANJ7"/>
<dbReference type="EMBL" id="KN824308">
    <property type="protein sequence ID" value="KIM26130.1"/>
    <property type="molecule type" value="Genomic_DNA"/>
</dbReference>
<sequence length="421" mass="43754">MHSQVGAASWDESIPAVAFDQFDGDVHNWNPASKINHSGTTSVTRISGNTVNIPISISATMTTSNNLQFVNYFVKGVGLSLRASAQGNVAGQGTSVAAVAISATATSLNPSNSLFLSNSTSSSDSLASSSASVSGTPPPPSPSLSGLPAPQWISGSWVYSTDATSLSASNEGANGTGSSSSTPNMLSAVVAGIAVALTLVILLLLLIPFLIYRKRKKARRVIGIEPFQKSSTTPEERAIASRHSSASYSRGSRAASVAVTVQDASKKEAQSSAYELSPHTPDVRESQVALLANTQWVPPPPSYTISISESQRASPMPLPDWTLADEPADSAHPFSTRCSSILTGMAYDMSPLNGPGEVGRPGDFCVSSPSPLTSTGAPMDDQVRFDDSPIIKSPMPGNPLGSTPKVRVTREDADLSFPTGT</sequence>
<keyword evidence="2" id="KW-1133">Transmembrane helix</keyword>
<feature type="transmembrane region" description="Helical" evidence="2">
    <location>
        <begin position="185"/>
        <end position="212"/>
    </location>
</feature>
<reference evidence="4" key="2">
    <citation type="submission" date="2015-01" db="EMBL/GenBank/DDBJ databases">
        <title>Evolutionary Origins and Diversification of the Mycorrhizal Mutualists.</title>
        <authorList>
            <consortium name="DOE Joint Genome Institute"/>
            <consortium name="Mycorrhizal Genomics Consortium"/>
            <person name="Kohler A."/>
            <person name="Kuo A."/>
            <person name="Nagy L.G."/>
            <person name="Floudas D."/>
            <person name="Copeland A."/>
            <person name="Barry K.W."/>
            <person name="Cichocki N."/>
            <person name="Veneault-Fourrey C."/>
            <person name="LaButti K."/>
            <person name="Lindquist E.A."/>
            <person name="Lipzen A."/>
            <person name="Lundell T."/>
            <person name="Morin E."/>
            <person name="Murat C."/>
            <person name="Riley R."/>
            <person name="Ohm R."/>
            <person name="Sun H."/>
            <person name="Tunlid A."/>
            <person name="Henrissat B."/>
            <person name="Grigoriev I.V."/>
            <person name="Hibbett D.S."/>
            <person name="Martin F."/>
        </authorList>
    </citation>
    <scope>NUCLEOTIDE SEQUENCE [LARGE SCALE GENOMIC DNA]</scope>
    <source>
        <strain evidence="4">MAFF 305830</strain>
    </source>
</reference>
<keyword evidence="2" id="KW-0472">Membrane</keyword>
<evidence type="ECO:0000313" key="3">
    <source>
        <dbReference type="EMBL" id="KIM26130.1"/>
    </source>
</evidence>
<organism evidence="3 4">
    <name type="scientific">Serendipita vermifera MAFF 305830</name>
    <dbReference type="NCBI Taxonomy" id="933852"/>
    <lineage>
        <taxon>Eukaryota</taxon>
        <taxon>Fungi</taxon>
        <taxon>Dikarya</taxon>
        <taxon>Basidiomycota</taxon>
        <taxon>Agaricomycotina</taxon>
        <taxon>Agaricomycetes</taxon>
        <taxon>Sebacinales</taxon>
        <taxon>Serendipitaceae</taxon>
        <taxon>Serendipita</taxon>
    </lineage>
</organism>
<evidence type="ECO:0000313" key="4">
    <source>
        <dbReference type="Proteomes" id="UP000054097"/>
    </source>
</evidence>
<feature type="region of interest" description="Disordered" evidence="1">
    <location>
        <begin position="372"/>
        <end position="421"/>
    </location>
</feature>
<protein>
    <submittedName>
        <fullName evidence="3">Uncharacterized protein</fullName>
    </submittedName>
</protein>
<keyword evidence="2" id="KW-0812">Transmembrane</keyword>
<accession>A0A0C3ANJ7</accession>
<keyword evidence="4" id="KW-1185">Reference proteome</keyword>
<name>A0A0C3ANJ7_SERVB</name>
<dbReference type="HOGENOM" id="CLU_652399_0_0_1"/>
<reference evidence="3 4" key="1">
    <citation type="submission" date="2014-04" db="EMBL/GenBank/DDBJ databases">
        <authorList>
            <consortium name="DOE Joint Genome Institute"/>
            <person name="Kuo A."/>
            <person name="Zuccaro A."/>
            <person name="Kohler A."/>
            <person name="Nagy L.G."/>
            <person name="Floudas D."/>
            <person name="Copeland A."/>
            <person name="Barry K.W."/>
            <person name="Cichocki N."/>
            <person name="Veneault-Fourrey C."/>
            <person name="LaButti K."/>
            <person name="Lindquist E.A."/>
            <person name="Lipzen A."/>
            <person name="Lundell T."/>
            <person name="Morin E."/>
            <person name="Murat C."/>
            <person name="Sun H."/>
            <person name="Tunlid A."/>
            <person name="Henrissat B."/>
            <person name="Grigoriev I.V."/>
            <person name="Hibbett D.S."/>
            <person name="Martin F."/>
            <person name="Nordberg H.P."/>
            <person name="Cantor M.N."/>
            <person name="Hua S.X."/>
        </authorList>
    </citation>
    <scope>NUCLEOTIDE SEQUENCE [LARGE SCALE GENOMIC DNA]</scope>
    <source>
        <strain evidence="3 4">MAFF 305830</strain>
    </source>
</reference>
<proteinExistence type="predicted"/>
<evidence type="ECO:0000256" key="1">
    <source>
        <dbReference type="SAM" id="MobiDB-lite"/>
    </source>
</evidence>
<gene>
    <name evidence="3" type="ORF">M408DRAFT_196641</name>
</gene>
<dbReference type="Proteomes" id="UP000054097">
    <property type="component" value="Unassembled WGS sequence"/>
</dbReference>
<feature type="region of interest" description="Disordered" evidence="1">
    <location>
        <begin position="127"/>
        <end position="146"/>
    </location>
</feature>
<evidence type="ECO:0000256" key="2">
    <source>
        <dbReference type="SAM" id="Phobius"/>
    </source>
</evidence>